<dbReference type="Proteomes" id="UP000886785">
    <property type="component" value="Unassembled WGS sequence"/>
</dbReference>
<keyword evidence="1" id="KW-0808">Transferase</keyword>
<gene>
    <name evidence="3" type="ORF">IAA54_00990</name>
</gene>
<evidence type="ECO:0000313" key="3">
    <source>
        <dbReference type="EMBL" id="HIR56224.1"/>
    </source>
</evidence>
<dbReference type="SUPFAM" id="SSF55874">
    <property type="entry name" value="ATPase domain of HSP90 chaperone/DNA topoisomerase II/histidine kinase"/>
    <property type="match status" value="1"/>
</dbReference>
<evidence type="ECO:0000259" key="2">
    <source>
        <dbReference type="Pfam" id="PF13581"/>
    </source>
</evidence>
<sequence length="145" mass="15973">MNTITVPATIDQLDTVLAFLQEQLADVNCPDDTQMQVSIAAEEIFVNIANYAYVPNSGDATIRCQVDKEKDPVQITIEFLDSGVPYDPLAREDPDVTLSAEARDVGGLGIFMVKQMMDNVTYDYRDGKNILTITKNLHSSKAGKN</sequence>
<dbReference type="Pfam" id="PF13581">
    <property type="entry name" value="HATPase_c_2"/>
    <property type="match status" value="1"/>
</dbReference>
<dbReference type="InterPro" id="IPR050267">
    <property type="entry name" value="Anti-sigma-factor_SerPK"/>
</dbReference>
<proteinExistence type="predicted"/>
<dbReference type="PANTHER" id="PTHR35526:SF6">
    <property type="entry name" value="SLR1861 PROTEIN"/>
    <property type="match status" value="1"/>
</dbReference>
<feature type="domain" description="Histidine kinase/HSP90-like ATPase" evidence="2">
    <location>
        <begin position="6"/>
        <end position="135"/>
    </location>
</feature>
<dbReference type="InterPro" id="IPR003594">
    <property type="entry name" value="HATPase_dom"/>
</dbReference>
<keyword evidence="1" id="KW-0418">Kinase</keyword>
<name>A0A9D1DNZ5_9FIRM</name>
<reference evidence="3" key="1">
    <citation type="submission" date="2020-10" db="EMBL/GenBank/DDBJ databases">
        <authorList>
            <person name="Gilroy R."/>
        </authorList>
    </citation>
    <scope>NUCLEOTIDE SEQUENCE</scope>
    <source>
        <strain evidence="3">ChiSjej1B19-7085</strain>
    </source>
</reference>
<dbReference type="InterPro" id="IPR036890">
    <property type="entry name" value="HATPase_C_sf"/>
</dbReference>
<protein>
    <submittedName>
        <fullName evidence="3">ATP-binding protein</fullName>
    </submittedName>
</protein>
<reference evidence="3" key="2">
    <citation type="journal article" date="2021" name="PeerJ">
        <title>Extensive microbial diversity within the chicken gut microbiome revealed by metagenomics and culture.</title>
        <authorList>
            <person name="Gilroy R."/>
            <person name="Ravi A."/>
            <person name="Getino M."/>
            <person name="Pursley I."/>
            <person name="Horton D.L."/>
            <person name="Alikhan N.F."/>
            <person name="Baker D."/>
            <person name="Gharbi K."/>
            <person name="Hall N."/>
            <person name="Watson M."/>
            <person name="Adriaenssens E.M."/>
            <person name="Foster-Nyarko E."/>
            <person name="Jarju S."/>
            <person name="Secka A."/>
            <person name="Antonio M."/>
            <person name="Oren A."/>
            <person name="Chaudhuri R.R."/>
            <person name="La Ragione R."/>
            <person name="Hildebrand F."/>
            <person name="Pallen M.J."/>
        </authorList>
    </citation>
    <scope>NUCLEOTIDE SEQUENCE</scope>
    <source>
        <strain evidence="3">ChiSjej1B19-7085</strain>
    </source>
</reference>
<dbReference type="CDD" id="cd16936">
    <property type="entry name" value="HATPase_RsbW-like"/>
    <property type="match status" value="1"/>
</dbReference>
<dbReference type="GO" id="GO:0005524">
    <property type="term" value="F:ATP binding"/>
    <property type="evidence" value="ECO:0007669"/>
    <property type="project" value="UniProtKB-KW"/>
</dbReference>
<evidence type="ECO:0000313" key="4">
    <source>
        <dbReference type="Proteomes" id="UP000886785"/>
    </source>
</evidence>
<organism evidence="3 4">
    <name type="scientific">Candidatus Gallacutalibacter pullicola</name>
    <dbReference type="NCBI Taxonomy" id="2840830"/>
    <lineage>
        <taxon>Bacteria</taxon>
        <taxon>Bacillati</taxon>
        <taxon>Bacillota</taxon>
        <taxon>Clostridia</taxon>
        <taxon>Eubacteriales</taxon>
        <taxon>Candidatus Gallacutalibacter</taxon>
    </lineage>
</organism>
<comment type="caution">
    <text evidence="3">The sequence shown here is derived from an EMBL/GenBank/DDBJ whole genome shotgun (WGS) entry which is preliminary data.</text>
</comment>
<evidence type="ECO:0000256" key="1">
    <source>
        <dbReference type="ARBA" id="ARBA00022527"/>
    </source>
</evidence>
<keyword evidence="3" id="KW-0067">ATP-binding</keyword>
<dbReference type="PANTHER" id="PTHR35526">
    <property type="entry name" value="ANTI-SIGMA-F FACTOR RSBW-RELATED"/>
    <property type="match status" value="1"/>
</dbReference>
<keyword evidence="3" id="KW-0547">Nucleotide-binding</keyword>
<dbReference type="AlphaFoldDB" id="A0A9D1DNZ5"/>
<dbReference type="EMBL" id="DVHF01000010">
    <property type="protein sequence ID" value="HIR56224.1"/>
    <property type="molecule type" value="Genomic_DNA"/>
</dbReference>
<dbReference type="GO" id="GO:0004674">
    <property type="term" value="F:protein serine/threonine kinase activity"/>
    <property type="evidence" value="ECO:0007669"/>
    <property type="project" value="UniProtKB-KW"/>
</dbReference>
<accession>A0A9D1DNZ5</accession>
<dbReference type="Gene3D" id="3.30.565.10">
    <property type="entry name" value="Histidine kinase-like ATPase, C-terminal domain"/>
    <property type="match status" value="1"/>
</dbReference>
<keyword evidence="1" id="KW-0723">Serine/threonine-protein kinase</keyword>